<dbReference type="PANTHER" id="PTHR48090:SF1">
    <property type="entry name" value="PROPHAGE BACTOPRENOL GLUCOSYL TRANSFERASE HOMOLOG"/>
    <property type="match status" value="1"/>
</dbReference>
<gene>
    <name evidence="9" type="ORF">LKD75_01170</name>
</gene>
<evidence type="ECO:0000256" key="2">
    <source>
        <dbReference type="ARBA" id="ARBA00022676"/>
    </source>
</evidence>
<dbReference type="InterPro" id="IPR029044">
    <property type="entry name" value="Nucleotide-diphossugar_trans"/>
</dbReference>
<dbReference type="InterPro" id="IPR050256">
    <property type="entry name" value="Glycosyltransferase_2"/>
</dbReference>
<keyword evidence="5 7" id="KW-1133">Transmembrane helix</keyword>
<proteinExistence type="predicted"/>
<dbReference type="PANTHER" id="PTHR48090">
    <property type="entry name" value="UNDECAPRENYL-PHOSPHATE 4-DEOXY-4-FORMAMIDO-L-ARABINOSE TRANSFERASE-RELATED"/>
    <property type="match status" value="1"/>
</dbReference>
<evidence type="ECO:0000313" key="9">
    <source>
        <dbReference type="EMBL" id="MCC2118213.1"/>
    </source>
</evidence>
<dbReference type="InterPro" id="IPR001173">
    <property type="entry name" value="Glyco_trans_2-like"/>
</dbReference>
<name>A0AAE3D5D6_9FIRM</name>
<keyword evidence="3" id="KW-0808">Transferase</keyword>
<dbReference type="RefSeq" id="WP_118502353.1">
    <property type="nucleotide sequence ID" value="NZ_JAJEPV010000002.1"/>
</dbReference>
<evidence type="ECO:0000256" key="6">
    <source>
        <dbReference type="ARBA" id="ARBA00023136"/>
    </source>
</evidence>
<comment type="subcellular location">
    <subcellularLocation>
        <location evidence="1">Membrane</location>
        <topology evidence="1">Multi-pass membrane protein</topology>
    </subcellularLocation>
</comment>
<dbReference type="GO" id="GO:0016757">
    <property type="term" value="F:glycosyltransferase activity"/>
    <property type="evidence" value="ECO:0007669"/>
    <property type="project" value="UniProtKB-KW"/>
</dbReference>
<feature type="transmembrane region" description="Helical" evidence="7">
    <location>
        <begin position="259"/>
        <end position="286"/>
    </location>
</feature>
<evidence type="ECO:0000313" key="10">
    <source>
        <dbReference type="Proteomes" id="UP001197795"/>
    </source>
</evidence>
<dbReference type="SUPFAM" id="SSF53448">
    <property type="entry name" value="Nucleotide-diphospho-sugar transferases"/>
    <property type="match status" value="1"/>
</dbReference>
<evidence type="ECO:0000256" key="4">
    <source>
        <dbReference type="ARBA" id="ARBA00022692"/>
    </source>
</evidence>
<organism evidence="9 10">
    <name type="scientific">Waltera acetigignens</name>
    <dbReference type="NCBI Taxonomy" id="2981769"/>
    <lineage>
        <taxon>Bacteria</taxon>
        <taxon>Bacillati</taxon>
        <taxon>Bacillota</taxon>
        <taxon>Clostridia</taxon>
        <taxon>Lachnospirales</taxon>
        <taxon>Lachnospiraceae</taxon>
        <taxon>Waltera</taxon>
    </lineage>
</organism>
<dbReference type="Proteomes" id="UP001197795">
    <property type="component" value="Unassembled WGS sequence"/>
</dbReference>
<dbReference type="Gene3D" id="3.90.550.10">
    <property type="entry name" value="Spore Coat Polysaccharide Biosynthesis Protein SpsA, Chain A"/>
    <property type="match status" value="1"/>
</dbReference>
<keyword evidence="10" id="KW-1185">Reference proteome</keyword>
<dbReference type="Pfam" id="PF00535">
    <property type="entry name" value="Glycos_transf_2"/>
    <property type="match status" value="1"/>
</dbReference>
<feature type="domain" description="Glycosyltransferase 2-like" evidence="8">
    <location>
        <begin position="5"/>
        <end position="164"/>
    </location>
</feature>
<sequence>MSLLSIVLPAYNEEQNIANTAKVLGELLEQHGIDYELVFISDGSKDGTFERIKEESARNPRVRGAEFSRNFGKEAGIFAGLELTTGDAVIVMDCDLQHPPEVIPQMWEKWQQGAEIVEGIKADRGKESLGYKLSAGLFYKIMSKLIKMDMNASSDFKLLDRKVVQVLLELPERNTFFRALTFWAGFRTETVEYEVQERKYGQSKWSFWSLMKYAITNATSFSTLPLQLVTIMGGVSILFSVILAIQTLVRYLMGTAVEGFTTVILLILIIGGFIMLSLGVIGHYIARIYEEVKGRPKYIISHVTENVPGTAVGSWKREHRES</sequence>
<dbReference type="GO" id="GO:0005886">
    <property type="term" value="C:plasma membrane"/>
    <property type="evidence" value="ECO:0007669"/>
    <property type="project" value="TreeGrafter"/>
</dbReference>
<feature type="transmembrane region" description="Helical" evidence="7">
    <location>
        <begin position="228"/>
        <end position="253"/>
    </location>
</feature>
<keyword evidence="2" id="KW-0328">Glycosyltransferase</keyword>
<dbReference type="CDD" id="cd04187">
    <property type="entry name" value="DPM1_like_bac"/>
    <property type="match status" value="1"/>
</dbReference>
<accession>A0AAE3D5D6</accession>
<evidence type="ECO:0000256" key="7">
    <source>
        <dbReference type="SAM" id="Phobius"/>
    </source>
</evidence>
<dbReference type="AlphaFoldDB" id="A0AAE3D5D6"/>
<protein>
    <submittedName>
        <fullName evidence="9">Glycosyltransferase family 2 protein</fullName>
    </submittedName>
</protein>
<evidence type="ECO:0000256" key="1">
    <source>
        <dbReference type="ARBA" id="ARBA00004141"/>
    </source>
</evidence>
<keyword evidence="6 7" id="KW-0472">Membrane</keyword>
<keyword evidence="4 7" id="KW-0812">Transmembrane</keyword>
<evidence type="ECO:0000259" key="8">
    <source>
        <dbReference type="Pfam" id="PF00535"/>
    </source>
</evidence>
<comment type="caution">
    <text evidence="9">The sequence shown here is derived from an EMBL/GenBank/DDBJ whole genome shotgun (WGS) entry which is preliminary data.</text>
</comment>
<reference evidence="9 10" key="1">
    <citation type="submission" date="2021-10" db="EMBL/GenBank/DDBJ databases">
        <title>Anaerobic single-cell dispensing facilitates the cultivation of human gut bacteria.</title>
        <authorList>
            <person name="Afrizal A."/>
        </authorList>
    </citation>
    <scope>NUCLEOTIDE SEQUENCE [LARGE SCALE GENOMIC DNA]</scope>
    <source>
        <strain evidence="9 10">CLA-AA-H273</strain>
    </source>
</reference>
<evidence type="ECO:0000256" key="5">
    <source>
        <dbReference type="ARBA" id="ARBA00022989"/>
    </source>
</evidence>
<evidence type="ECO:0000256" key="3">
    <source>
        <dbReference type="ARBA" id="ARBA00022679"/>
    </source>
</evidence>
<dbReference type="EMBL" id="JAJEPV010000002">
    <property type="protein sequence ID" value="MCC2118213.1"/>
    <property type="molecule type" value="Genomic_DNA"/>
</dbReference>